<dbReference type="PANTHER" id="PTHR31158:SF10">
    <property type="entry name" value="LD27791P"/>
    <property type="match status" value="1"/>
</dbReference>
<keyword evidence="5 8" id="KW-0472">Membrane</keyword>
<dbReference type="OrthoDB" id="10042652at2759"/>
<gene>
    <name evidence="9" type="ORF">CTOB1V02_LOCUS1460</name>
</gene>
<keyword evidence="6" id="KW-0325">Glycoprotein</keyword>
<feature type="compositionally biased region" description="Polar residues" evidence="7">
    <location>
        <begin position="482"/>
        <end position="496"/>
    </location>
</feature>
<feature type="compositionally biased region" description="Gly residues" evidence="7">
    <location>
        <begin position="315"/>
        <end position="329"/>
    </location>
</feature>
<evidence type="ECO:0000256" key="3">
    <source>
        <dbReference type="ARBA" id="ARBA00022692"/>
    </source>
</evidence>
<evidence type="ECO:0000256" key="2">
    <source>
        <dbReference type="ARBA" id="ARBA00009816"/>
    </source>
</evidence>
<dbReference type="InterPro" id="IPR018469">
    <property type="entry name" value="Dual_oxidase_maturation_fac"/>
</dbReference>
<protein>
    <submittedName>
        <fullName evidence="9">Uncharacterized protein</fullName>
    </submittedName>
</protein>
<feature type="region of interest" description="Disordered" evidence="7">
    <location>
        <begin position="1"/>
        <end position="39"/>
    </location>
</feature>
<name>A0A7R8W2D2_9CRUS</name>
<keyword evidence="4 8" id="KW-1133">Transmembrane helix</keyword>
<feature type="compositionally biased region" description="Low complexity" evidence="7">
    <location>
        <begin position="467"/>
        <end position="481"/>
    </location>
</feature>
<dbReference type="AlphaFoldDB" id="A0A7R8W2D2"/>
<evidence type="ECO:0000256" key="7">
    <source>
        <dbReference type="SAM" id="MobiDB-lite"/>
    </source>
</evidence>
<sequence length="601" mass="65731">MREEVSDSSLANEGEDLLGGENSNFHRHTEGGGEECIGEGGEMEVANHASGWHVAGGEIMSVYRSFSGEKLNAKLGVHVGLNSVNVTLRAMPTHNRSEEIDFNERFHWIKPDDIRQEYQNALIKGLPYPILTVAEYFTIDAEGFNWGRHYRHAGYFAHILLWSSFAFWVLSCLLLCVVPRYGAYTMVLVGLMLLFTNAVYYWLLPSRPLLIPFENAVLKFDFGWCYWLILTAGVSSLITGTVIAMMDILIPHKFSHILEVDYGTAFDRHIIIEEQKYRRQKFNTLNIPKLEEPLEVGSRILRRLSTRLSRRPDDGLGGQGGTDLHGLGGPSTLSVRGRHRYPDRLGVDNTAFDGPPGAAGGAVIDIPKPWGDSPHLLHPIEGISRKSPKSVSFRSDMKPKLKRQADNSNCDGNEAEDATGPDGPCSSMSSSPSHQLVVPSSPTSTTTPLAGSSSEGSTREDGAAVPLTTSTDSASASTSLSKCPTLSVSTSITGLQPTRGVLKKSPSSITSSDGGRRESEQSTGSSVSVMGLACIEAEIDYNDEEEDFKSFRKGKRGSDASNLSFHPMPDVEDRRGSRGSITCSIPEIPSEEEDSEDESRW</sequence>
<feature type="transmembrane region" description="Helical" evidence="8">
    <location>
        <begin position="155"/>
        <end position="177"/>
    </location>
</feature>
<evidence type="ECO:0000256" key="6">
    <source>
        <dbReference type="ARBA" id="ARBA00023180"/>
    </source>
</evidence>
<proteinExistence type="inferred from homology"/>
<feature type="region of interest" description="Disordered" evidence="7">
    <location>
        <begin position="310"/>
        <end position="336"/>
    </location>
</feature>
<feature type="compositionally biased region" description="Acidic residues" evidence="7">
    <location>
        <begin position="589"/>
        <end position="601"/>
    </location>
</feature>
<comment type="similarity">
    <text evidence="2">Belongs to the DUOXA family.</text>
</comment>
<keyword evidence="3 8" id="KW-0812">Transmembrane</keyword>
<dbReference type="Pfam" id="PF10204">
    <property type="entry name" value="DuoxA"/>
    <property type="match status" value="1"/>
</dbReference>
<feature type="compositionally biased region" description="Low complexity" evidence="7">
    <location>
        <begin position="426"/>
        <end position="448"/>
    </location>
</feature>
<feature type="transmembrane region" description="Helical" evidence="8">
    <location>
        <begin position="184"/>
        <end position="204"/>
    </location>
</feature>
<comment type="subcellular location">
    <subcellularLocation>
        <location evidence="1">Membrane</location>
        <topology evidence="1">Multi-pass membrane protein</topology>
    </subcellularLocation>
</comment>
<organism evidence="9">
    <name type="scientific">Cyprideis torosa</name>
    <dbReference type="NCBI Taxonomy" id="163714"/>
    <lineage>
        <taxon>Eukaryota</taxon>
        <taxon>Metazoa</taxon>
        <taxon>Ecdysozoa</taxon>
        <taxon>Arthropoda</taxon>
        <taxon>Crustacea</taxon>
        <taxon>Oligostraca</taxon>
        <taxon>Ostracoda</taxon>
        <taxon>Podocopa</taxon>
        <taxon>Podocopida</taxon>
        <taxon>Cytherocopina</taxon>
        <taxon>Cytheroidea</taxon>
        <taxon>Cytherideidae</taxon>
        <taxon>Cyprideis</taxon>
    </lineage>
</organism>
<feature type="region of interest" description="Disordered" evidence="7">
    <location>
        <begin position="348"/>
        <end position="367"/>
    </location>
</feature>
<evidence type="ECO:0000256" key="8">
    <source>
        <dbReference type="SAM" id="Phobius"/>
    </source>
</evidence>
<evidence type="ECO:0000313" key="9">
    <source>
        <dbReference type="EMBL" id="CAD7223476.1"/>
    </source>
</evidence>
<accession>A0A7R8W2D2</accession>
<feature type="region of interest" description="Disordered" evidence="7">
    <location>
        <begin position="549"/>
        <end position="601"/>
    </location>
</feature>
<feature type="compositionally biased region" description="Basic and acidic residues" evidence="7">
    <location>
        <begin position="395"/>
        <end position="405"/>
    </location>
</feature>
<reference evidence="9" key="1">
    <citation type="submission" date="2020-11" db="EMBL/GenBank/DDBJ databases">
        <authorList>
            <person name="Tran Van P."/>
        </authorList>
    </citation>
    <scope>NUCLEOTIDE SEQUENCE</scope>
</reference>
<feature type="region of interest" description="Disordered" evidence="7">
    <location>
        <begin position="375"/>
        <end position="529"/>
    </location>
</feature>
<dbReference type="EMBL" id="OB660206">
    <property type="protein sequence ID" value="CAD7223476.1"/>
    <property type="molecule type" value="Genomic_DNA"/>
</dbReference>
<dbReference type="PANTHER" id="PTHR31158">
    <property type="entry name" value="DUAL OXIDASE 2"/>
    <property type="match status" value="1"/>
</dbReference>
<evidence type="ECO:0000256" key="1">
    <source>
        <dbReference type="ARBA" id="ARBA00004141"/>
    </source>
</evidence>
<evidence type="ECO:0000256" key="4">
    <source>
        <dbReference type="ARBA" id="ARBA00022989"/>
    </source>
</evidence>
<dbReference type="GO" id="GO:0015031">
    <property type="term" value="P:protein transport"/>
    <property type="evidence" value="ECO:0007669"/>
    <property type="project" value="InterPro"/>
</dbReference>
<evidence type="ECO:0000256" key="5">
    <source>
        <dbReference type="ARBA" id="ARBA00023136"/>
    </source>
</evidence>
<feature type="transmembrane region" description="Helical" evidence="8">
    <location>
        <begin position="224"/>
        <end position="246"/>
    </location>
</feature>
<dbReference type="GO" id="GO:0005789">
    <property type="term" value="C:endoplasmic reticulum membrane"/>
    <property type="evidence" value="ECO:0007669"/>
    <property type="project" value="InterPro"/>
</dbReference>